<evidence type="ECO:0000256" key="4">
    <source>
        <dbReference type="ARBA" id="ARBA00022829"/>
    </source>
</evidence>
<feature type="domain" description="Tyr recombinase" evidence="10">
    <location>
        <begin position="130"/>
        <end position="310"/>
    </location>
</feature>
<dbReference type="SUPFAM" id="SSF56349">
    <property type="entry name" value="DNA breaking-rejoining enzymes"/>
    <property type="match status" value="1"/>
</dbReference>
<evidence type="ECO:0000259" key="10">
    <source>
        <dbReference type="PROSITE" id="PS51898"/>
    </source>
</evidence>
<dbReference type="Gene3D" id="1.10.443.10">
    <property type="entry name" value="Intergrase catalytic core"/>
    <property type="match status" value="1"/>
</dbReference>
<evidence type="ECO:0000256" key="3">
    <source>
        <dbReference type="ARBA" id="ARBA00022618"/>
    </source>
</evidence>
<dbReference type="PANTHER" id="PTHR30349">
    <property type="entry name" value="PHAGE INTEGRASE-RELATED"/>
    <property type="match status" value="1"/>
</dbReference>
<dbReference type="InterPro" id="IPR050090">
    <property type="entry name" value="Tyrosine_recombinase_XerCD"/>
</dbReference>
<keyword evidence="8" id="KW-0131">Cell cycle</keyword>
<proteinExistence type="predicted"/>
<dbReference type="Pfam" id="PF00589">
    <property type="entry name" value="Phage_integrase"/>
    <property type="match status" value="1"/>
</dbReference>
<gene>
    <name evidence="12" type="ORF">ABIA69_000934</name>
</gene>
<dbReference type="Gene3D" id="1.10.150.130">
    <property type="match status" value="1"/>
</dbReference>
<dbReference type="InterPro" id="IPR010998">
    <property type="entry name" value="Integrase_recombinase_N"/>
</dbReference>
<accession>A0ABV2PG80</accession>
<dbReference type="InterPro" id="IPR013762">
    <property type="entry name" value="Integrase-like_cat_sf"/>
</dbReference>
<dbReference type="PROSITE" id="PS51898">
    <property type="entry name" value="TYR_RECOMBINASE"/>
    <property type="match status" value="1"/>
</dbReference>
<evidence type="ECO:0000256" key="7">
    <source>
        <dbReference type="ARBA" id="ARBA00023172"/>
    </source>
</evidence>
<evidence type="ECO:0000256" key="1">
    <source>
        <dbReference type="ARBA" id="ARBA00004496"/>
    </source>
</evidence>
<comment type="subcellular location">
    <subcellularLocation>
        <location evidence="1">Cytoplasm</location>
    </subcellularLocation>
</comment>
<keyword evidence="13" id="KW-1185">Reference proteome</keyword>
<sequence length="324" mass="37636">MQKTQLPKIMKDFLVYLTTIKGKSQRTRKEYEYDLTLFFRFHMAAQNDMDLTEITKINIDTITIEEIREITLEDLYLFMEYCEVQRQNSASARARKVATLKSFFKYIKGKRRLIEENPADELETPKIARRKPVYMNMEEASQFIDGIQLNRASPRNYCMMMFFLNLGIRVTELCQLNKASIQGRYLTVIGKGNKERTVYLNDSCMQALADYEQSGKTAYRGEGDEPLFVSQKGTRFTRQTVAKLVKQINKQSGLQKERLTPHKLRHTSATMMYKAGADIRSLQHILGHSSVATTQIYTHIEDEELQHVLENNPFNIVRESDSPV</sequence>
<dbReference type="PROSITE" id="PS51900">
    <property type="entry name" value="CB"/>
    <property type="match status" value="1"/>
</dbReference>
<keyword evidence="7" id="KW-0233">DNA recombination</keyword>
<reference evidence="12 13" key="1">
    <citation type="submission" date="2024-06" db="EMBL/GenBank/DDBJ databases">
        <title>Sorghum-associated microbial communities from plants grown in Nebraska, USA.</title>
        <authorList>
            <person name="Schachtman D."/>
        </authorList>
    </citation>
    <scope>NUCLEOTIDE SEQUENCE [LARGE SCALE GENOMIC DNA]</scope>
    <source>
        <strain evidence="12 13">736</strain>
    </source>
</reference>
<dbReference type="EMBL" id="JBEPSB010000002">
    <property type="protein sequence ID" value="MET4559791.1"/>
    <property type="molecule type" value="Genomic_DNA"/>
</dbReference>
<comment type="caution">
    <text evidence="12">The sequence shown here is derived from an EMBL/GenBank/DDBJ whole genome shotgun (WGS) entry which is preliminary data.</text>
</comment>
<dbReference type="InterPro" id="IPR002104">
    <property type="entry name" value="Integrase_catalytic"/>
</dbReference>
<evidence type="ECO:0000256" key="9">
    <source>
        <dbReference type="PROSITE-ProRule" id="PRU01248"/>
    </source>
</evidence>
<feature type="domain" description="Core-binding (CB)" evidence="11">
    <location>
        <begin position="4"/>
        <end position="108"/>
    </location>
</feature>
<dbReference type="InterPro" id="IPR011010">
    <property type="entry name" value="DNA_brk_join_enz"/>
</dbReference>
<evidence type="ECO:0000256" key="6">
    <source>
        <dbReference type="ARBA" id="ARBA00023125"/>
    </source>
</evidence>
<evidence type="ECO:0000256" key="2">
    <source>
        <dbReference type="ARBA" id="ARBA00022490"/>
    </source>
</evidence>
<evidence type="ECO:0000256" key="5">
    <source>
        <dbReference type="ARBA" id="ARBA00022908"/>
    </source>
</evidence>
<name>A0ABV2PG80_9BACI</name>
<dbReference type="InterPro" id="IPR044068">
    <property type="entry name" value="CB"/>
</dbReference>
<organism evidence="12 13">
    <name type="scientific">Lysinibacillus parviboronicapiens</name>
    <dbReference type="NCBI Taxonomy" id="436516"/>
    <lineage>
        <taxon>Bacteria</taxon>
        <taxon>Bacillati</taxon>
        <taxon>Bacillota</taxon>
        <taxon>Bacilli</taxon>
        <taxon>Bacillales</taxon>
        <taxon>Bacillaceae</taxon>
        <taxon>Lysinibacillus</taxon>
    </lineage>
</organism>
<evidence type="ECO:0000313" key="12">
    <source>
        <dbReference type="EMBL" id="MET4559791.1"/>
    </source>
</evidence>
<dbReference type="RefSeq" id="WP_354471062.1">
    <property type="nucleotide sequence ID" value="NZ_JBEPSB010000002.1"/>
</dbReference>
<dbReference type="Proteomes" id="UP001549363">
    <property type="component" value="Unassembled WGS sequence"/>
</dbReference>
<keyword evidence="5" id="KW-0229">DNA integration</keyword>
<evidence type="ECO:0000256" key="8">
    <source>
        <dbReference type="ARBA" id="ARBA00023306"/>
    </source>
</evidence>
<keyword evidence="2" id="KW-0963">Cytoplasm</keyword>
<keyword evidence="3" id="KW-0132">Cell division</keyword>
<protein>
    <submittedName>
        <fullName evidence="12">Integrase/recombinase XerD</fullName>
    </submittedName>
</protein>
<keyword evidence="6 9" id="KW-0238">DNA-binding</keyword>
<keyword evidence="4" id="KW-0159">Chromosome partition</keyword>
<evidence type="ECO:0000259" key="11">
    <source>
        <dbReference type="PROSITE" id="PS51900"/>
    </source>
</evidence>
<evidence type="ECO:0000313" key="13">
    <source>
        <dbReference type="Proteomes" id="UP001549363"/>
    </source>
</evidence>
<dbReference type="PANTHER" id="PTHR30349:SF77">
    <property type="entry name" value="TYROSINE RECOMBINASE XERC"/>
    <property type="match status" value="1"/>
</dbReference>